<comment type="similarity">
    <text evidence="2 6">Belongs to the peroxisomal membrane protein PXMP2/4 family.</text>
</comment>
<keyword evidence="5" id="KW-0472">Membrane</keyword>
<keyword evidence="3" id="KW-0812">Transmembrane</keyword>
<evidence type="ECO:0000256" key="3">
    <source>
        <dbReference type="ARBA" id="ARBA00022692"/>
    </source>
</evidence>
<evidence type="ECO:0000256" key="5">
    <source>
        <dbReference type="ARBA" id="ARBA00023136"/>
    </source>
</evidence>
<reference evidence="7 8" key="1">
    <citation type="submission" date="2009-11" db="EMBL/GenBank/DDBJ databases">
        <title>Annotation of Allomyces macrogynus ATCC 38327.</title>
        <authorList>
            <consortium name="The Broad Institute Genome Sequencing Platform"/>
            <person name="Russ C."/>
            <person name="Cuomo C."/>
            <person name="Burger G."/>
            <person name="Gray M.W."/>
            <person name="Holland P.W.H."/>
            <person name="King N."/>
            <person name="Lang F.B.F."/>
            <person name="Roger A.J."/>
            <person name="Ruiz-Trillo I."/>
            <person name="Young S.K."/>
            <person name="Zeng Q."/>
            <person name="Gargeya S."/>
            <person name="Fitzgerald M."/>
            <person name="Haas B."/>
            <person name="Abouelleil A."/>
            <person name="Alvarado L."/>
            <person name="Arachchi H.M."/>
            <person name="Berlin A."/>
            <person name="Chapman S.B."/>
            <person name="Gearin G."/>
            <person name="Goldberg J."/>
            <person name="Griggs A."/>
            <person name="Gujja S."/>
            <person name="Hansen M."/>
            <person name="Heiman D."/>
            <person name="Howarth C."/>
            <person name="Larimer J."/>
            <person name="Lui A."/>
            <person name="MacDonald P.J.P."/>
            <person name="McCowen C."/>
            <person name="Montmayeur A."/>
            <person name="Murphy C."/>
            <person name="Neiman D."/>
            <person name="Pearson M."/>
            <person name="Priest M."/>
            <person name="Roberts A."/>
            <person name="Saif S."/>
            <person name="Shea T."/>
            <person name="Sisk P."/>
            <person name="Stolte C."/>
            <person name="Sykes S."/>
            <person name="Wortman J."/>
            <person name="Nusbaum C."/>
            <person name="Birren B."/>
        </authorList>
    </citation>
    <scope>NUCLEOTIDE SEQUENCE [LARGE SCALE GENOMIC DNA]</scope>
    <source>
        <strain evidence="7 8">ATCC 38327</strain>
    </source>
</reference>
<proteinExistence type="inferred from homology"/>
<keyword evidence="4" id="KW-1133">Transmembrane helix</keyword>
<evidence type="ECO:0000256" key="4">
    <source>
        <dbReference type="ARBA" id="ARBA00022989"/>
    </source>
</evidence>
<dbReference type="PANTHER" id="PTHR11266:SF116">
    <property type="entry name" value="MPV17-LIKE PROTEIN"/>
    <property type="match status" value="1"/>
</dbReference>
<dbReference type="GO" id="GO:0016020">
    <property type="term" value="C:membrane"/>
    <property type="evidence" value="ECO:0007669"/>
    <property type="project" value="UniProtKB-SubCell"/>
</dbReference>
<reference evidence="8" key="2">
    <citation type="submission" date="2009-11" db="EMBL/GenBank/DDBJ databases">
        <title>The Genome Sequence of Allomyces macrogynus strain ATCC 38327.</title>
        <authorList>
            <consortium name="The Broad Institute Genome Sequencing Platform"/>
            <person name="Russ C."/>
            <person name="Cuomo C."/>
            <person name="Shea T."/>
            <person name="Young S.K."/>
            <person name="Zeng Q."/>
            <person name="Koehrsen M."/>
            <person name="Haas B."/>
            <person name="Borodovsky M."/>
            <person name="Guigo R."/>
            <person name="Alvarado L."/>
            <person name="Berlin A."/>
            <person name="Borenstein D."/>
            <person name="Chen Z."/>
            <person name="Engels R."/>
            <person name="Freedman E."/>
            <person name="Gellesch M."/>
            <person name="Goldberg J."/>
            <person name="Griggs A."/>
            <person name="Gujja S."/>
            <person name="Heiman D."/>
            <person name="Hepburn T."/>
            <person name="Howarth C."/>
            <person name="Jen D."/>
            <person name="Larson L."/>
            <person name="Lewis B."/>
            <person name="Mehta T."/>
            <person name="Park D."/>
            <person name="Pearson M."/>
            <person name="Roberts A."/>
            <person name="Saif S."/>
            <person name="Shenoy N."/>
            <person name="Sisk P."/>
            <person name="Stolte C."/>
            <person name="Sykes S."/>
            <person name="Walk T."/>
            <person name="White J."/>
            <person name="Yandava C."/>
            <person name="Burger G."/>
            <person name="Gray M.W."/>
            <person name="Holland P.W.H."/>
            <person name="King N."/>
            <person name="Lang F.B.F."/>
            <person name="Roger A.J."/>
            <person name="Ruiz-Trillo I."/>
            <person name="Lander E."/>
            <person name="Nusbaum C."/>
        </authorList>
    </citation>
    <scope>NUCLEOTIDE SEQUENCE [LARGE SCALE GENOMIC DNA]</scope>
    <source>
        <strain evidence="8">ATCC 38327</strain>
    </source>
</reference>
<comment type="subcellular location">
    <subcellularLocation>
        <location evidence="1">Membrane</location>
        <topology evidence="1">Multi-pass membrane protein</topology>
    </subcellularLocation>
</comment>
<dbReference type="VEuPathDB" id="FungiDB:AMAG_01015"/>
<evidence type="ECO:0000256" key="2">
    <source>
        <dbReference type="ARBA" id="ARBA00006824"/>
    </source>
</evidence>
<dbReference type="AlphaFoldDB" id="A0A0L0RYB9"/>
<evidence type="ECO:0000256" key="1">
    <source>
        <dbReference type="ARBA" id="ARBA00004141"/>
    </source>
</evidence>
<dbReference type="Pfam" id="PF04117">
    <property type="entry name" value="Mpv17_PMP22"/>
    <property type="match status" value="1"/>
</dbReference>
<dbReference type="GO" id="GO:0005737">
    <property type="term" value="C:cytoplasm"/>
    <property type="evidence" value="ECO:0007669"/>
    <property type="project" value="TreeGrafter"/>
</dbReference>
<gene>
    <name evidence="7" type="ORF">AMAG_01015</name>
</gene>
<protein>
    <recommendedName>
        <fullName evidence="9">Mpv17/PMP22 family protein</fullName>
    </recommendedName>
</protein>
<accession>A0A0L0RYB9</accession>
<dbReference type="OrthoDB" id="430207at2759"/>
<dbReference type="PANTHER" id="PTHR11266">
    <property type="entry name" value="PEROXISOMAL MEMBRANE PROTEIN 2, PXMP2 MPV17"/>
    <property type="match status" value="1"/>
</dbReference>
<dbReference type="Proteomes" id="UP000054350">
    <property type="component" value="Unassembled WGS sequence"/>
</dbReference>
<evidence type="ECO:0000313" key="7">
    <source>
        <dbReference type="EMBL" id="KNE55079.1"/>
    </source>
</evidence>
<sequence>MVLRSPTAQKFLKSSLTACALFTASDVVAQRVVTVPNSEHPAPYSTREFFRTTYDPHRTVRMALTGLLVNGPWFMAGFAAMDKLYPVRHAISTTAPAWRAPLMRAIKKALTFHTIVNPPYLVMFVSFTTAVEYLQSTRFGAPLPPDHNTELVDRLQSRVGTKVVPMIIAGTFLWPWFNTLNFWLFNGTARVIAMNTVGLGWNAYLSWYLATHPHGEEEVEEVFEEEVGQMVMVEAAEL</sequence>
<name>A0A0L0RYB9_ALLM3</name>
<organism evidence="7 8">
    <name type="scientific">Allomyces macrogynus (strain ATCC 38327)</name>
    <name type="common">Allomyces javanicus var. macrogynus</name>
    <dbReference type="NCBI Taxonomy" id="578462"/>
    <lineage>
        <taxon>Eukaryota</taxon>
        <taxon>Fungi</taxon>
        <taxon>Fungi incertae sedis</taxon>
        <taxon>Blastocladiomycota</taxon>
        <taxon>Blastocladiomycetes</taxon>
        <taxon>Blastocladiales</taxon>
        <taxon>Blastocladiaceae</taxon>
        <taxon>Allomyces</taxon>
    </lineage>
</organism>
<dbReference type="InterPro" id="IPR007248">
    <property type="entry name" value="Mpv17_PMP22"/>
</dbReference>
<dbReference type="EMBL" id="GG745328">
    <property type="protein sequence ID" value="KNE55079.1"/>
    <property type="molecule type" value="Genomic_DNA"/>
</dbReference>
<dbReference type="STRING" id="578462.A0A0L0RYB9"/>
<evidence type="ECO:0000256" key="6">
    <source>
        <dbReference type="RuleBase" id="RU363053"/>
    </source>
</evidence>
<keyword evidence="8" id="KW-1185">Reference proteome</keyword>
<evidence type="ECO:0000313" key="8">
    <source>
        <dbReference type="Proteomes" id="UP000054350"/>
    </source>
</evidence>
<evidence type="ECO:0008006" key="9">
    <source>
        <dbReference type="Google" id="ProtNLM"/>
    </source>
</evidence>